<protein>
    <submittedName>
        <fullName evidence="9">FecCD family ABC transporter permease</fullName>
    </submittedName>
</protein>
<name>A0ABW5UWR4_9MICO</name>
<evidence type="ECO:0000256" key="7">
    <source>
        <dbReference type="ARBA" id="ARBA00023136"/>
    </source>
</evidence>
<dbReference type="Proteomes" id="UP001597492">
    <property type="component" value="Unassembled WGS sequence"/>
</dbReference>
<evidence type="ECO:0000256" key="4">
    <source>
        <dbReference type="ARBA" id="ARBA00022475"/>
    </source>
</evidence>
<evidence type="ECO:0000256" key="1">
    <source>
        <dbReference type="ARBA" id="ARBA00004651"/>
    </source>
</evidence>
<evidence type="ECO:0000256" key="5">
    <source>
        <dbReference type="ARBA" id="ARBA00022692"/>
    </source>
</evidence>
<feature type="transmembrane region" description="Helical" evidence="8">
    <location>
        <begin position="254"/>
        <end position="283"/>
    </location>
</feature>
<evidence type="ECO:0000256" key="6">
    <source>
        <dbReference type="ARBA" id="ARBA00022989"/>
    </source>
</evidence>
<sequence>MTRELVATPRVITTRTRWWSARIRVRWLAVTAALFGLAPVLATASLALGSYGLTLPDVAAVLAGGGERFHRIIVLDWRLPFALAGVVFGALLGMSGAVFQSITRNPLGSPDVIGFDTGAYTAVVVTMLCFGAGGYWVLAFAATAGGLGTALVVYLLARRHGLQGFRLIIVGIAVSALLGSGNAYLVTRADIADAMTVGFWAAGSLSRVTWGALIPTLIFAAAIAVAAAALAPRLRQLELGDEFAATLGVNPGRARLSLIVVGVACSAIVTAAAGPISFVALAAPQLALRLTRSPGVSLLGAAGMGAALLAAAHVASLIVEQLFAPVPVGLITVSIGGAYLAWLLAREHRRLTAA</sequence>
<dbReference type="InterPro" id="IPR000522">
    <property type="entry name" value="ABC_transptr_permease_BtuC"/>
</dbReference>
<feature type="transmembrane region" description="Helical" evidence="8">
    <location>
        <begin position="139"/>
        <end position="157"/>
    </location>
</feature>
<dbReference type="SUPFAM" id="SSF81345">
    <property type="entry name" value="ABC transporter involved in vitamin B12 uptake, BtuC"/>
    <property type="match status" value="1"/>
</dbReference>
<evidence type="ECO:0000256" key="3">
    <source>
        <dbReference type="ARBA" id="ARBA00022448"/>
    </source>
</evidence>
<keyword evidence="7 8" id="KW-0472">Membrane</keyword>
<dbReference type="Pfam" id="PF01032">
    <property type="entry name" value="FecCD"/>
    <property type="match status" value="1"/>
</dbReference>
<comment type="subcellular location">
    <subcellularLocation>
        <location evidence="1">Cell membrane</location>
        <topology evidence="1">Multi-pass membrane protein</topology>
    </subcellularLocation>
</comment>
<dbReference type="PANTHER" id="PTHR30472:SF24">
    <property type="entry name" value="FERRIC ENTEROBACTIN TRANSPORT SYSTEM PERMEASE PROTEIN FEPG"/>
    <property type="match status" value="1"/>
</dbReference>
<feature type="transmembrane region" description="Helical" evidence="8">
    <location>
        <begin position="217"/>
        <end position="234"/>
    </location>
</feature>
<dbReference type="RefSeq" id="WP_051082866.1">
    <property type="nucleotide sequence ID" value="NZ_JBHUNE010000006.1"/>
</dbReference>
<feature type="transmembrane region" description="Helical" evidence="8">
    <location>
        <begin position="25"/>
        <end position="48"/>
    </location>
</feature>
<feature type="transmembrane region" description="Helical" evidence="8">
    <location>
        <begin position="164"/>
        <end position="185"/>
    </location>
</feature>
<dbReference type="InterPro" id="IPR037294">
    <property type="entry name" value="ABC_BtuC-like"/>
</dbReference>
<dbReference type="EMBL" id="JBHUNE010000006">
    <property type="protein sequence ID" value="MFD2758108.1"/>
    <property type="molecule type" value="Genomic_DNA"/>
</dbReference>
<dbReference type="CDD" id="cd06550">
    <property type="entry name" value="TM_ABC_iron-siderophores_like"/>
    <property type="match status" value="1"/>
</dbReference>
<feature type="transmembrane region" description="Helical" evidence="8">
    <location>
        <begin position="322"/>
        <end position="345"/>
    </location>
</feature>
<feature type="transmembrane region" description="Helical" evidence="8">
    <location>
        <begin position="112"/>
        <end position="133"/>
    </location>
</feature>
<dbReference type="PANTHER" id="PTHR30472">
    <property type="entry name" value="FERRIC ENTEROBACTIN TRANSPORT SYSTEM PERMEASE PROTEIN"/>
    <property type="match status" value="1"/>
</dbReference>
<keyword evidence="10" id="KW-1185">Reference proteome</keyword>
<keyword evidence="3" id="KW-0813">Transport</keyword>
<accession>A0ABW5UWR4</accession>
<comment type="similarity">
    <text evidence="2">Belongs to the binding-protein-dependent transport system permease family. FecCD subfamily.</text>
</comment>
<keyword evidence="5 8" id="KW-0812">Transmembrane</keyword>
<feature type="transmembrane region" description="Helical" evidence="8">
    <location>
        <begin position="79"/>
        <end position="100"/>
    </location>
</feature>
<gene>
    <name evidence="9" type="ORF">ACFSW7_06930</name>
</gene>
<reference evidence="10" key="1">
    <citation type="journal article" date="2019" name="Int. J. Syst. Evol. Microbiol.">
        <title>The Global Catalogue of Microorganisms (GCM) 10K type strain sequencing project: providing services to taxonomists for standard genome sequencing and annotation.</title>
        <authorList>
            <consortium name="The Broad Institute Genomics Platform"/>
            <consortium name="The Broad Institute Genome Sequencing Center for Infectious Disease"/>
            <person name="Wu L."/>
            <person name="Ma J."/>
        </authorList>
    </citation>
    <scope>NUCLEOTIDE SEQUENCE [LARGE SCALE GENOMIC DNA]</scope>
    <source>
        <strain evidence="10">TISTR 1514</strain>
    </source>
</reference>
<evidence type="ECO:0000256" key="8">
    <source>
        <dbReference type="SAM" id="Phobius"/>
    </source>
</evidence>
<feature type="transmembrane region" description="Helical" evidence="8">
    <location>
        <begin position="295"/>
        <end position="316"/>
    </location>
</feature>
<proteinExistence type="inferred from homology"/>
<evidence type="ECO:0000313" key="10">
    <source>
        <dbReference type="Proteomes" id="UP001597492"/>
    </source>
</evidence>
<evidence type="ECO:0000256" key="2">
    <source>
        <dbReference type="ARBA" id="ARBA00007935"/>
    </source>
</evidence>
<keyword evidence="6 8" id="KW-1133">Transmembrane helix</keyword>
<evidence type="ECO:0000313" key="9">
    <source>
        <dbReference type="EMBL" id="MFD2758108.1"/>
    </source>
</evidence>
<dbReference type="Gene3D" id="1.10.3470.10">
    <property type="entry name" value="ABC transporter involved in vitamin B12 uptake, BtuC"/>
    <property type="match status" value="1"/>
</dbReference>
<keyword evidence="4" id="KW-1003">Cell membrane</keyword>
<comment type="caution">
    <text evidence="9">The sequence shown here is derived from an EMBL/GenBank/DDBJ whole genome shotgun (WGS) entry which is preliminary data.</text>
</comment>
<organism evidence="9 10">
    <name type="scientific">Gulosibacter faecalis</name>
    <dbReference type="NCBI Taxonomy" id="272240"/>
    <lineage>
        <taxon>Bacteria</taxon>
        <taxon>Bacillati</taxon>
        <taxon>Actinomycetota</taxon>
        <taxon>Actinomycetes</taxon>
        <taxon>Micrococcales</taxon>
        <taxon>Microbacteriaceae</taxon>
        <taxon>Gulosibacter</taxon>
    </lineage>
</organism>